<dbReference type="InterPro" id="IPR011335">
    <property type="entry name" value="Restrct_endonuc-II-like"/>
</dbReference>
<keyword evidence="2 10" id="KW-0547">Nucleotide-binding</keyword>
<keyword evidence="8 10" id="KW-0238">DNA-binding</keyword>
<dbReference type="PANTHER" id="PTHR30591:SF1">
    <property type="entry name" value="RECBCD ENZYME SUBUNIT RECC"/>
    <property type="match status" value="1"/>
</dbReference>
<dbReference type="PIRSF" id="PIRSF000980">
    <property type="entry name" value="RecC"/>
    <property type="match status" value="1"/>
</dbReference>
<dbReference type="SUPFAM" id="SSF52540">
    <property type="entry name" value="P-loop containing nucleoside triphosphate hydrolases"/>
    <property type="match status" value="2"/>
</dbReference>
<dbReference type="Gene3D" id="1.10.10.160">
    <property type="match status" value="1"/>
</dbReference>
<keyword evidence="4 10" id="KW-0378">Hydrolase</keyword>
<evidence type="ECO:0000259" key="11">
    <source>
        <dbReference type="Pfam" id="PF17946"/>
    </source>
</evidence>
<dbReference type="Pfam" id="PF04257">
    <property type="entry name" value="Exonuc_V_gamma"/>
    <property type="match status" value="1"/>
</dbReference>
<keyword evidence="5 10" id="KW-0347">Helicase</keyword>
<name>A0ABT0GE18_9GAMM</name>
<dbReference type="InterPro" id="IPR041500">
    <property type="entry name" value="RecC_C"/>
</dbReference>
<dbReference type="Proteomes" id="UP001431449">
    <property type="component" value="Unassembled WGS sequence"/>
</dbReference>
<evidence type="ECO:0000256" key="6">
    <source>
        <dbReference type="ARBA" id="ARBA00022839"/>
    </source>
</evidence>
<evidence type="ECO:0000256" key="8">
    <source>
        <dbReference type="ARBA" id="ARBA00023125"/>
    </source>
</evidence>
<comment type="function">
    <text evidence="10">A helicase/nuclease that prepares dsDNA breaks (DSB) for recombinational DNA repair. Binds to DSBs and unwinds DNA via a highly rapid and processive ATP-dependent bidirectional helicase activity. Unwinds dsDNA until it encounters a Chi (crossover hotspot instigator) sequence from the 3' direction. Cuts ssDNA a few nucleotides 3' to the Chi site. The properties and activities of the enzyme are changed at Chi. The Chi-altered holoenzyme produces a long 3'-ssDNA overhang and facilitates RecA-binding to the ssDNA for homologous DNA recombination and repair. Holoenzyme degrades any linearized DNA that is unable to undergo homologous recombination. In the holoenzyme this subunit recognizes the wild-type Chi sequence, and when added to isolated RecB increases its ATP-dependent helicase processivity.</text>
</comment>
<sequence length="1110" mass="121087">MESSEVPGNGLIVYRASRLEALLEPLHALLAAAPPDGLLQPAELITAHPGMRRWLLNRLAEAGGRYGIAANIDIDLPGQWIDRLSRRWQPGLSDAQSAYGTDALRWRLFELAGAISDGNIEAPRLAEYLDADPAGPRRWQLAAALGELFGRLLVYRPDWLQAWARGQQPIEGAGELPALWRALRERIGSPHRSERHAELLRAVAEAPGGDAPLHVFGLSHLPPRHLDVLRAVSRKRLVVMYCPDPCVEHWAGLGNERARLRQLLEAPAGPEVALLHLETGHPLLASLGRLGQQFGALLAAAEEDIVIDVRHSLDAEPQRGALGSRLGRLQESIRRLDAGLVAADSDRGDASLRLHRCHSRWRELEVLRDALLKARVDLPDLRPSEIAVLAPSMADYLPLLGAVFGPAGSADTPLPYHVADLPIGRSHPLHLAWFDLLQQARQRSTAPGLMALLRLGAVRRALDLDEADLESLQHGLGAAAAALGLDGEARADEGLPPLEAHTLGWGLDRLCLAYALGDEEGEPALLDGLRPSGAPDEGDAHALGALYRLLSAIKRLRIEAGSPRPAGRWIDLFRRLWQSLFRVDPALRDEVDSEDALLECLAGAQRAIADAGVDPTMSHAQAMAMLDGLLAQLGGRGAFLHGGITFCGMVPQRALPYRMICVLGMSESDFPRRPTAVLGDPMPRHPRIGDRDVVSDDRFLFLETLMSARDRLHLSWVGEDPRDGSAREPSPVLGELIGLLQSVAGAEPREAWLIEHPLQPFDVRYARDPAAREPLHSFGPIWRPAPVPVPGDGAELPEPAAAALRIESLRGWLRNPAQELLRQRWRMPMRGLDTETLPADEPLDTRLDAREALWRPLLQQALVSGRAPPDEPDEILLASGQLPPGRPGRMAYARQAAIARALFEESAGLPCFALPSQRLVPDLSFELEGQTIEGRPGPVWRCGKVLWLVEFADEPKRFKGLSGRLDLALRAALLGLCLQPGEALQVLRLAPGKQDSWAATLSLEASDLTVRRAGLEQVVSTIARSWEAALREPLAYFPKASQALLEDGDIAGAWLGSDRQTGERDWSPGYAWLLAGEREFWDARDPASPLFAETARRLAALLAPGPERGA</sequence>
<evidence type="ECO:0000256" key="5">
    <source>
        <dbReference type="ARBA" id="ARBA00022806"/>
    </source>
</evidence>
<accession>A0ABT0GE18</accession>
<reference evidence="12" key="1">
    <citation type="submission" date="2022-04" db="EMBL/GenBank/DDBJ databases">
        <title>Lysobacter sp. CAU 1642 isolated from sea sand.</title>
        <authorList>
            <person name="Kim W."/>
        </authorList>
    </citation>
    <scope>NUCLEOTIDE SEQUENCE</scope>
    <source>
        <strain evidence="12">CAU 1642</strain>
    </source>
</reference>
<keyword evidence="9 10" id="KW-0234">DNA repair</keyword>
<evidence type="ECO:0000256" key="9">
    <source>
        <dbReference type="ARBA" id="ARBA00023204"/>
    </source>
</evidence>
<feature type="domain" description="RecC C-terminal" evidence="11">
    <location>
        <begin position="802"/>
        <end position="1047"/>
    </location>
</feature>
<proteinExistence type="inferred from homology"/>
<dbReference type="InterPro" id="IPR013986">
    <property type="entry name" value="DExx_box_DNA_helicase_dom_sf"/>
</dbReference>
<keyword evidence="13" id="KW-1185">Reference proteome</keyword>
<dbReference type="GO" id="GO:0008854">
    <property type="term" value="F:exodeoxyribonuclease V activity"/>
    <property type="evidence" value="ECO:0007669"/>
    <property type="project" value="UniProtKB-EC"/>
</dbReference>
<dbReference type="HAMAP" id="MF_01486">
    <property type="entry name" value="RecC"/>
    <property type="match status" value="1"/>
</dbReference>
<evidence type="ECO:0000313" key="12">
    <source>
        <dbReference type="EMBL" id="MCK7592792.1"/>
    </source>
</evidence>
<dbReference type="Gene3D" id="3.40.50.10930">
    <property type="match status" value="1"/>
</dbReference>
<comment type="caution">
    <text evidence="12">The sequence shown here is derived from an EMBL/GenBank/DDBJ whole genome shotgun (WGS) entry which is preliminary data.</text>
</comment>
<keyword evidence="6 10" id="KW-0269">Exonuclease</keyword>
<protein>
    <recommendedName>
        <fullName evidence="10">RecBCD enzyme subunit RecC</fullName>
    </recommendedName>
    <alternativeName>
        <fullName evidence="10">Exonuclease V subunit RecC</fullName>
        <shortName evidence="10">ExoV subunit RecC</shortName>
    </alternativeName>
    <alternativeName>
        <fullName evidence="10">Helicase/nuclease RecBCD subunit RecC</fullName>
    </alternativeName>
</protein>
<evidence type="ECO:0000256" key="3">
    <source>
        <dbReference type="ARBA" id="ARBA00022763"/>
    </source>
</evidence>
<dbReference type="RefSeq" id="WP_248205207.1">
    <property type="nucleotide sequence ID" value="NZ_JALNMH010000002.1"/>
</dbReference>
<keyword evidence="7 10" id="KW-0067">ATP-binding</keyword>
<dbReference type="PANTHER" id="PTHR30591">
    <property type="entry name" value="RECBCD ENZYME SUBUNIT RECC"/>
    <property type="match status" value="1"/>
</dbReference>
<gene>
    <name evidence="10" type="primary">recC</name>
    <name evidence="12" type="ORF">M0G41_03810</name>
</gene>
<keyword evidence="3 10" id="KW-0227">DNA damage</keyword>
<dbReference type="Pfam" id="PF17946">
    <property type="entry name" value="RecC_C"/>
    <property type="match status" value="1"/>
</dbReference>
<evidence type="ECO:0000256" key="7">
    <source>
        <dbReference type="ARBA" id="ARBA00022840"/>
    </source>
</evidence>
<evidence type="ECO:0000313" key="13">
    <source>
        <dbReference type="Proteomes" id="UP001431449"/>
    </source>
</evidence>
<dbReference type="InterPro" id="IPR027417">
    <property type="entry name" value="P-loop_NTPase"/>
</dbReference>
<comment type="miscellaneous">
    <text evidence="10">In the RecBCD complex, RecB has a slow 3'-5' helicase, an exonuclease activity and loads RecA onto ssDNA, RecD has a fast 5'-3' helicase activity, while RecC stimulates the ATPase and processivity of the RecB helicase and contributes to recognition of the Chi site.</text>
</comment>
<evidence type="ECO:0000256" key="1">
    <source>
        <dbReference type="ARBA" id="ARBA00022722"/>
    </source>
</evidence>
<dbReference type="InterPro" id="IPR006697">
    <property type="entry name" value="RecC"/>
</dbReference>
<comment type="subunit">
    <text evidence="10">Heterotrimer of RecB, RecC and RecD. All subunits contribute to DNA-binding.</text>
</comment>
<evidence type="ECO:0000256" key="10">
    <source>
        <dbReference type="HAMAP-Rule" id="MF_01486"/>
    </source>
</evidence>
<evidence type="ECO:0000256" key="2">
    <source>
        <dbReference type="ARBA" id="ARBA00022741"/>
    </source>
</evidence>
<comment type="similarity">
    <text evidence="10">Belongs to the RecC family.</text>
</comment>
<evidence type="ECO:0000256" key="4">
    <source>
        <dbReference type="ARBA" id="ARBA00022801"/>
    </source>
</evidence>
<organism evidence="12 13">
    <name type="scientific">Pseudomarimonas salicorniae</name>
    <dbReference type="NCBI Taxonomy" id="2933270"/>
    <lineage>
        <taxon>Bacteria</taxon>
        <taxon>Pseudomonadati</taxon>
        <taxon>Pseudomonadota</taxon>
        <taxon>Gammaproteobacteria</taxon>
        <taxon>Lysobacterales</taxon>
        <taxon>Lysobacteraceae</taxon>
        <taxon>Pseudomarimonas</taxon>
    </lineage>
</organism>
<dbReference type="Gene3D" id="3.40.50.300">
    <property type="entry name" value="P-loop containing nucleotide triphosphate hydrolases"/>
    <property type="match status" value="2"/>
</dbReference>
<dbReference type="EMBL" id="JALNMH010000002">
    <property type="protein sequence ID" value="MCK7592792.1"/>
    <property type="molecule type" value="Genomic_DNA"/>
</dbReference>
<keyword evidence="1 10" id="KW-0540">Nuclease</keyword>
<dbReference type="SUPFAM" id="SSF52980">
    <property type="entry name" value="Restriction endonuclease-like"/>
    <property type="match status" value="1"/>
</dbReference>